<dbReference type="GO" id="GO:0034599">
    <property type="term" value="P:cellular response to oxidative stress"/>
    <property type="evidence" value="ECO:0007669"/>
    <property type="project" value="TreeGrafter"/>
</dbReference>
<accession>A0AAD7XGF0</accession>
<dbReference type="GO" id="GO:0008379">
    <property type="term" value="F:thioredoxin peroxidase activity"/>
    <property type="evidence" value="ECO:0007669"/>
    <property type="project" value="TreeGrafter"/>
</dbReference>
<evidence type="ECO:0000313" key="7">
    <source>
        <dbReference type="EMBL" id="KAJ8600432.1"/>
    </source>
</evidence>
<sequence length="164" mass="18164">MWYALLAPLAAAVRVGDQVPAFRATTHLGRTVTDASFRGRGLVLWEGENFESLARNFSDLGYGIAGCSTDDVDFNLKFATDHSFSFPLISDPNARVVEAFGACKRTDCSSAARMTFVISRRGHLLHIDPKFDPDNGPRNLLDLIAKMQRRAHGAVRHRASLFRI</sequence>
<name>A0AAD7XGF0_9STRA</name>
<keyword evidence="2" id="KW-0049">Antioxidant</keyword>
<dbReference type="Pfam" id="PF00578">
    <property type="entry name" value="AhpC-TSA"/>
    <property type="match status" value="1"/>
</dbReference>
<reference evidence="7" key="1">
    <citation type="submission" date="2023-01" db="EMBL/GenBank/DDBJ databases">
        <title>Metagenome sequencing of chrysophaentin producing Chrysophaeum taylorii.</title>
        <authorList>
            <person name="Davison J."/>
            <person name="Bewley C."/>
        </authorList>
    </citation>
    <scope>NUCLEOTIDE SEQUENCE</scope>
    <source>
        <strain evidence="7">NIES-1699</strain>
    </source>
</reference>
<keyword evidence="4" id="KW-1015">Disulfide bond</keyword>
<keyword evidence="8" id="KW-1185">Reference proteome</keyword>
<dbReference type="CDD" id="cd03017">
    <property type="entry name" value="PRX_BCP"/>
    <property type="match status" value="1"/>
</dbReference>
<evidence type="ECO:0000256" key="3">
    <source>
        <dbReference type="ARBA" id="ARBA00023002"/>
    </source>
</evidence>
<keyword evidence="3" id="KW-0560">Oxidoreductase</keyword>
<evidence type="ECO:0000313" key="8">
    <source>
        <dbReference type="Proteomes" id="UP001230188"/>
    </source>
</evidence>
<organism evidence="7 8">
    <name type="scientific">Chrysophaeum taylorii</name>
    <dbReference type="NCBI Taxonomy" id="2483200"/>
    <lineage>
        <taxon>Eukaryota</taxon>
        <taxon>Sar</taxon>
        <taxon>Stramenopiles</taxon>
        <taxon>Ochrophyta</taxon>
        <taxon>Pelagophyceae</taxon>
        <taxon>Pelagomonadales</taxon>
        <taxon>Pelagomonadaceae</taxon>
        <taxon>Chrysophaeum</taxon>
    </lineage>
</organism>
<keyword evidence="1" id="KW-0575">Peroxidase</keyword>
<feature type="domain" description="Alkyl hydroperoxide reductase subunit C/ Thiol specific antioxidant" evidence="6">
    <location>
        <begin position="15"/>
        <end position="126"/>
    </location>
</feature>
<dbReference type="InterPro" id="IPR000866">
    <property type="entry name" value="AhpC/TSA"/>
</dbReference>
<dbReference type="GO" id="GO:0045454">
    <property type="term" value="P:cell redox homeostasis"/>
    <property type="evidence" value="ECO:0007669"/>
    <property type="project" value="TreeGrafter"/>
</dbReference>
<gene>
    <name evidence="7" type="ORF">CTAYLR_001406</name>
</gene>
<dbReference type="Gene3D" id="3.40.30.10">
    <property type="entry name" value="Glutaredoxin"/>
    <property type="match status" value="1"/>
</dbReference>
<dbReference type="InterPro" id="IPR050924">
    <property type="entry name" value="Peroxiredoxin_BCP/PrxQ"/>
</dbReference>
<proteinExistence type="predicted"/>
<dbReference type="SUPFAM" id="SSF52833">
    <property type="entry name" value="Thioredoxin-like"/>
    <property type="match status" value="1"/>
</dbReference>
<protein>
    <recommendedName>
        <fullName evidence="6">Alkyl hydroperoxide reductase subunit C/ Thiol specific antioxidant domain-containing protein</fullName>
    </recommendedName>
</protein>
<dbReference type="PANTHER" id="PTHR42801">
    <property type="entry name" value="THIOREDOXIN-DEPENDENT PEROXIDE REDUCTASE"/>
    <property type="match status" value="1"/>
</dbReference>
<dbReference type="Proteomes" id="UP001230188">
    <property type="component" value="Unassembled WGS sequence"/>
</dbReference>
<dbReference type="PANTHER" id="PTHR42801:SF4">
    <property type="entry name" value="AHPC_TSA FAMILY PROTEIN"/>
    <property type="match status" value="1"/>
</dbReference>
<evidence type="ECO:0000256" key="4">
    <source>
        <dbReference type="ARBA" id="ARBA00023157"/>
    </source>
</evidence>
<evidence type="ECO:0000256" key="1">
    <source>
        <dbReference type="ARBA" id="ARBA00022559"/>
    </source>
</evidence>
<dbReference type="GO" id="GO:0005737">
    <property type="term" value="C:cytoplasm"/>
    <property type="evidence" value="ECO:0007669"/>
    <property type="project" value="TreeGrafter"/>
</dbReference>
<evidence type="ECO:0000256" key="5">
    <source>
        <dbReference type="ARBA" id="ARBA00023284"/>
    </source>
</evidence>
<dbReference type="AlphaFoldDB" id="A0AAD7XGF0"/>
<evidence type="ECO:0000259" key="6">
    <source>
        <dbReference type="Pfam" id="PF00578"/>
    </source>
</evidence>
<evidence type="ECO:0000256" key="2">
    <source>
        <dbReference type="ARBA" id="ARBA00022862"/>
    </source>
</evidence>
<dbReference type="InterPro" id="IPR036249">
    <property type="entry name" value="Thioredoxin-like_sf"/>
</dbReference>
<dbReference type="EMBL" id="JAQMWT010000523">
    <property type="protein sequence ID" value="KAJ8600432.1"/>
    <property type="molecule type" value="Genomic_DNA"/>
</dbReference>
<comment type="caution">
    <text evidence="7">The sequence shown here is derived from an EMBL/GenBank/DDBJ whole genome shotgun (WGS) entry which is preliminary data.</text>
</comment>
<keyword evidence="5" id="KW-0676">Redox-active center</keyword>